<dbReference type="SUPFAM" id="SSF141091">
    <property type="entry name" value="L21p-like"/>
    <property type="match status" value="1"/>
</dbReference>
<dbReference type="InterPro" id="IPR001787">
    <property type="entry name" value="Ribosomal_bL21"/>
</dbReference>
<dbReference type="GO" id="GO:0005840">
    <property type="term" value="C:ribosome"/>
    <property type="evidence" value="ECO:0007669"/>
    <property type="project" value="UniProtKB-KW"/>
</dbReference>
<dbReference type="Proteomes" id="UP000694924">
    <property type="component" value="Unplaced"/>
</dbReference>
<keyword evidence="5" id="KW-1185">Reference proteome</keyword>
<keyword evidence="2 6" id="KW-0689">Ribosomal protein</keyword>
<sequence>MAALTIFSNAIRLAANNCLNKLTTTAICRTTNSALSLWEPGRVTYVTTRLGWMPPIPKHQVEIPEFDKEKEKLMKDVTKEINKQIATNKVGRLFAVVHICGKQFKITENDIIIVQGHWPPSIGDRIKLEKVLLVGSTDFTLIGRPILNRDLVSINATVIEKTLSSTKYHFRMKKRKQYRRLHFYRTPHTMVRINTIDINGDIDKRKEVEEIDRVY</sequence>
<name>A0ABM1INM7_POLDO</name>
<evidence type="ECO:0000256" key="1">
    <source>
        <dbReference type="ARBA" id="ARBA00008563"/>
    </source>
</evidence>
<evidence type="ECO:0000256" key="2">
    <source>
        <dbReference type="ARBA" id="ARBA00022980"/>
    </source>
</evidence>
<dbReference type="InterPro" id="IPR036164">
    <property type="entry name" value="bL21-like_sf"/>
</dbReference>
<evidence type="ECO:0000313" key="6">
    <source>
        <dbReference type="RefSeq" id="XP_015181814.1"/>
    </source>
</evidence>
<keyword evidence="3" id="KW-0687">Ribonucleoprotein</keyword>
<reference evidence="6" key="1">
    <citation type="submission" date="2025-08" db="UniProtKB">
        <authorList>
            <consortium name="RefSeq"/>
        </authorList>
    </citation>
    <scope>IDENTIFICATION</scope>
    <source>
        <tissue evidence="6">Whole body</tissue>
    </source>
</reference>
<dbReference type="PANTHER" id="PTHR21349">
    <property type="entry name" value="50S RIBOSOMAL PROTEIN L21"/>
    <property type="match status" value="1"/>
</dbReference>
<organism evidence="5 6">
    <name type="scientific">Polistes dominula</name>
    <name type="common">European paper wasp</name>
    <name type="synonym">Vespa dominula</name>
    <dbReference type="NCBI Taxonomy" id="743375"/>
    <lineage>
        <taxon>Eukaryota</taxon>
        <taxon>Metazoa</taxon>
        <taxon>Ecdysozoa</taxon>
        <taxon>Arthropoda</taxon>
        <taxon>Hexapoda</taxon>
        <taxon>Insecta</taxon>
        <taxon>Pterygota</taxon>
        <taxon>Neoptera</taxon>
        <taxon>Endopterygota</taxon>
        <taxon>Hymenoptera</taxon>
        <taxon>Apocrita</taxon>
        <taxon>Aculeata</taxon>
        <taxon>Vespoidea</taxon>
        <taxon>Vespidae</taxon>
        <taxon>Polistinae</taxon>
        <taxon>Polistini</taxon>
        <taxon>Polistes</taxon>
    </lineage>
</organism>
<dbReference type="GeneID" id="107069227"/>
<dbReference type="Pfam" id="PF00829">
    <property type="entry name" value="Ribosomal_L21p"/>
    <property type="match status" value="1"/>
</dbReference>
<dbReference type="NCBIfam" id="TIGR00061">
    <property type="entry name" value="L21"/>
    <property type="match status" value="1"/>
</dbReference>
<proteinExistence type="inferred from homology"/>
<evidence type="ECO:0000313" key="5">
    <source>
        <dbReference type="Proteomes" id="UP000694924"/>
    </source>
</evidence>
<gene>
    <name evidence="6" type="primary">LOC107069227</name>
</gene>
<evidence type="ECO:0000256" key="4">
    <source>
        <dbReference type="ARBA" id="ARBA00044129"/>
    </source>
</evidence>
<comment type="similarity">
    <text evidence="1">Belongs to the bacterial ribosomal protein bL21 family.</text>
</comment>
<dbReference type="RefSeq" id="XP_015181814.1">
    <property type="nucleotide sequence ID" value="XM_015326328.1"/>
</dbReference>
<dbReference type="PANTHER" id="PTHR21349:SF0">
    <property type="entry name" value="LARGE RIBOSOMAL SUBUNIT PROTEIN BL21M"/>
    <property type="match status" value="1"/>
</dbReference>
<accession>A0ABM1INM7</accession>
<dbReference type="InterPro" id="IPR028909">
    <property type="entry name" value="bL21-like"/>
</dbReference>
<evidence type="ECO:0000256" key="3">
    <source>
        <dbReference type="ARBA" id="ARBA00023274"/>
    </source>
</evidence>
<protein>
    <recommendedName>
        <fullName evidence="4">Large ribosomal subunit protein bL21m</fullName>
    </recommendedName>
</protein>